<keyword evidence="2" id="KW-1185">Reference proteome</keyword>
<protein>
    <submittedName>
        <fullName evidence="1">Uncharacterized protein</fullName>
    </submittedName>
</protein>
<dbReference type="AlphaFoldDB" id="A0AAE1UUN8"/>
<name>A0AAE1UUN8_9SOLA</name>
<gene>
    <name evidence="1" type="ORF">RND71_042462</name>
</gene>
<organism evidence="1 2">
    <name type="scientific">Anisodus tanguticus</name>
    <dbReference type="NCBI Taxonomy" id="243964"/>
    <lineage>
        <taxon>Eukaryota</taxon>
        <taxon>Viridiplantae</taxon>
        <taxon>Streptophyta</taxon>
        <taxon>Embryophyta</taxon>
        <taxon>Tracheophyta</taxon>
        <taxon>Spermatophyta</taxon>
        <taxon>Magnoliopsida</taxon>
        <taxon>eudicotyledons</taxon>
        <taxon>Gunneridae</taxon>
        <taxon>Pentapetalae</taxon>
        <taxon>asterids</taxon>
        <taxon>lamiids</taxon>
        <taxon>Solanales</taxon>
        <taxon>Solanaceae</taxon>
        <taxon>Solanoideae</taxon>
        <taxon>Hyoscyameae</taxon>
        <taxon>Anisodus</taxon>
    </lineage>
</organism>
<reference evidence="1" key="1">
    <citation type="submission" date="2023-12" db="EMBL/GenBank/DDBJ databases">
        <title>Genome assembly of Anisodus tanguticus.</title>
        <authorList>
            <person name="Wang Y.-J."/>
        </authorList>
    </citation>
    <scope>NUCLEOTIDE SEQUENCE</scope>
    <source>
        <strain evidence="1">KB-2021</strain>
        <tissue evidence="1">Leaf</tissue>
    </source>
</reference>
<evidence type="ECO:0000313" key="1">
    <source>
        <dbReference type="EMBL" id="KAK4337975.1"/>
    </source>
</evidence>
<proteinExistence type="predicted"/>
<dbReference type="EMBL" id="JAVYJV010000024">
    <property type="protein sequence ID" value="KAK4337975.1"/>
    <property type="molecule type" value="Genomic_DNA"/>
</dbReference>
<evidence type="ECO:0000313" key="2">
    <source>
        <dbReference type="Proteomes" id="UP001291623"/>
    </source>
</evidence>
<accession>A0AAE1UUN8</accession>
<sequence length="110" mass="12443">MNKLNNMASEGDICEYSNIFFPDTWSTQAFIQQPRNEENIDVDLILTNQSTIEDIAEQDVVKKGVHGLEIVQGTTEAAKVSKRGEEVQKKVMQDCVQVVPKKKCRTSKKK</sequence>
<comment type="caution">
    <text evidence="1">The sequence shown here is derived from an EMBL/GenBank/DDBJ whole genome shotgun (WGS) entry which is preliminary data.</text>
</comment>
<dbReference type="Proteomes" id="UP001291623">
    <property type="component" value="Unassembled WGS sequence"/>
</dbReference>